<dbReference type="EMBL" id="CP034464">
    <property type="protein sequence ID" value="AZP12460.1"/>
    <property type="molecule type" value="Genomic_DNA"/>
</dbReference>
<organism evidence="2 3">
    <name type="scientific">Undibacterium parvum</name>
    <dbReference type="NCBI Taxonomy" id="401471"/>
    <lineage>
        <taxon>Bacteria</taxon>
        <taxon>Pseudomonadati</taxon>
        <taxon>Pseudomonadota</taxon>
        <taxon>Betaproteobacteria</taxon>
        <taxon>Burkholderiales</taxon>
        <taxon>Oxalobacteraceae</taxon>
        <taxon>Undibacterium</taxon>
    </lineage>
</organism>
<proteinExistence type="predicted"/>
<dbReference type="InterPro" id="IPR009081">
    <property type="entry name" value="PP-bd_ACP"/>
</dbReference>
<accession>A0A3S9HK30</accession>
<evidence type="ECO:0000313" key="2">
    <source>
        <dbReference type="EMBL" id="AZP12460.1"/>
    </source>
</evidence>
<keyword evidence="3" id="KW-1185">Reference proteome</keyword>
<dbReference type="Proteomes" id="UP000275663">
    <property type="component" value="Chromosome"/>
</dbReference>
<dbReference type="OrthoDB" id="8527261at2"/>
<dbReference type="Pfam" id="PF00550">
    <property type="entry name" value="PP-binding"/>
    <property type="match status" value="1"/>
</dbReference>
<name>A0A3S9HK30_9BURK</name>
<dbReference type="RefSeq" id="WP_126127841.1">
    <property type="nucleotide sequence ID" value="NZ_CP034464.1"/>
</dbReference>
<dbReference type="KEGG" id="upv:EJN92_10855"/>
<feature type="domain" description="Carrier" evidence="1">
    <location>
        <begin position="1"/>
        <end position="81"/>
    </location>
</feature>
<dbReference type="InterPro" id="IPR036736">
    <property type="entry name" value="ACP-like_sf"/>
</dbReference>
<evidence type="ECO:0000313" key="3">
    <source>
        <dbReference type="Proteomes" id="UP000275663"/>
    </source>
</evidence>
<dbReference type="AlphaFoldDB" id="A0A3S9HK30"/>
<gene>
    <name evidence="2" type="ORF">EJN92_10855</name>
</gene>
<protein>
    <submittedName>
        <fullName evidence="2">Acyl carrier protein</fullName>
    </submittedName>
</protein>
<sequence length="82" mass="8968">MNSIDTVKRILIDVLNLGITGQAMNAESHLLGAYAELDSIAVISLISRLEEHFGFDVEDDEINGQVFETLGTLSTFVDSKLI</sequence>
<evidence type="ECO:0000259" key="1">
    <source>
        <dbReference type="PROSITE" id="PS50075"/>
    </source>
</evidence>
<dbReference type="Gene3D" id="1.10.1200.10">
    <property type="entry name" value="ACP-like"/>
    <property type="match status" value="1"/>
</dbReference>
<reference evidence="2 3" key="1">
    <citation type="journal article" date="2011" name="Int. J. Syst. Evol. Microbiol.">
        <title>Description of Undibacterium oligocarboniphilum sp. nov., isolated from purified water, and Undibacterium pigrum strain CCUG 49012 as the type strain of Undibacterium parvum sp. nov., and emended descriptions of the genus Undibacterium and the species Undibacterium pigrum.</title>
        <authorList>
            <person name="Eder W."/>
            <person name="Wanner G."/>
            <person name="Ludwig W."/>
            <person name="Busse H.J."/>
            <person name="Ziemke-Kageler F."/>
            <person name="Lang E."/>
        </authorList>
    </citation>
    <scope>NUCLEOTIDE SEQUENCE [LARGE SCALE GENOMIC DNA]</scope>
    <source>
        <strain evidence="2 3">DSM 23061</strain>
    </source>
</reference>
<dbReference type="PROSITE" id="PS50075">
    <property type="entry name" value="CARRIER"/>
    <property type="match status" value="1"/>
</dbReference>
<dbReference type="SUPFAM" id="SSF47336">
    <property type="entry name" value="ACP-like"/>
    <property type="match status" value="1"/>
</dbReference>